<dbReference type="InterPro" id="IPR036166">
    <property type="entry name" value="YxeA-like_sf"/>
</dbReference>
<dbReference type="InterPro" id="IPR006542">
    <property type="entry name" value="DUF1093"/>
</dbReference>
<dbReference type="RefSeq" id="WP_125984744.1">
    <property type="nucleotide sequence ID" value="NZ_NGJS01000023.1"/>
</dbReference>
<dbReference type="SUPFAM" id="SSF159121">
    <property type="entry name" value="BC4932-like"/>
    <property type="match status" value="1"/>
</dbReference>
<evidence type="ECO:0000313" key="1">
    <source>
        <dbReference type="EMBL" id="RST96728.1"/>
    </source>
</evidence>
<dbReference type="PANTHER" id="PTHR36433:SF2">
    <property type="entry name" value="YXEA FAMILY PROTEIN"/>
    <property type="match status" value="1"/>
</dbReference>
<proteinExistence type="predicted"/>
<evidence type="ECO:0000313" key="2">
    <source>
        <dbReference type="Proteomes" id="UP000287857"/>
    </source>
</evidence>
<dbReference type="EMBL" id="NGJS01000023">
    <property type="protein sequence ID" value="RST96728.1"/>
    <property type="molecule type" value="Genomic_DNA"/>
</dbReference>
<dbReference type="AlphaFoldDB" id="A0A429ZSW3"/>
<dbReference type="Gene3D" id="2.40.50.480">
    <property type="match status" value="1"/>
</dbReference>
<dbReference type="NCBIfam" id="TIGR01655">
    <property type="entry name" value="yxeA_fam"/>
    <property type="match status" value="1"/>
</dbReference>
<dbReference type="Pfam" id="PF06486">
    <property type="entry name" value="DUF1093"/>
    <property type="match status" value="1"/>
</dbReference>
<reference evidence="1 2" key="1">
    <citation type="submission" date="2017-05" db="EMBL/GenBank/DDBJ databases">
        <title>Vagococcus spp. assemblies.</title>
        <authorList>
            <person name="Gulvik C.A."/>
        </authorList>
    </citation>
    <scope>NUCLEOTIDE SEQUENCE [LARGE SCALE GENOMIC DNA]</scope>
    <source>
        <strain evidence="1 2">SS1995</strain>
    </source>
</reference>
<evidence type="ECO:0008006" key="3">
    <source>
        <dbReference type="Google" id="ProtNLM"/>
    </source>
</evidence>
<dbReference type="OrthoDB" id="2199916at2"/>
<organism evidence="1 2">
    <name type="scientific">Vagococcus vulneris</name>
    <dbReference type="NCBI Taxonomy" id="1977869"/>
    <lineage>
        <taxon>Bacteria</taxon>
        <taxon>Bacillati</taxon>
        <taxon>Bacillota</taxon>
        <taxon>Bacilli</taxon>
        <taxon>Lactobacillales</taxon>
        <taxon>Enterococcaceae</taxon>
        <taxon>Vagococcus</taxon>
    </lineage>
</organism>
<accession>A0A429ZSW3</accession>
<comment type="caution">
    <text evidence="1">The sequence shown here is derived from an EMBL/GenBank/DDBJ whole genome shotgun (WGS) entry which is preliminary data.</text>
</comment>
<sequence length="130" mass="14622">MKRISVITIGVAACVIGWMIYAHNSSSEAVQLVDRYNPLVSKEPIYVRTSDTYCVKDKGTSYYYTQEGVTKDGETVKVSFYTPQKLKEGTYLELDAKGKYIETYQEVAPSNLAEVIKNTIASNENLQRGF</sequence>
<keyword evidence="2" id="KW-1185">Reference proteome</keyword>
<gene>
    <name evidence="1" type="ORF">CBF37_10730</name>
</gene>
<protein>
    <recommendedName>
        <fullName evidence="3">YxeA family protein</fullName>
    </recommendedName>
</protein>
<name>A0A429ZSW3_9ENTE</name>
<dbReference type="Proteomes" id="UP000287857">
    <property type="component" value="Unassembled WGS sequence"/>
</dbReference>
<dbReference type="PANTHER" id="PTHR36433">
    <property type="entry name" value="HYPOTHETICAL CYTOSOLIC PROTEIN"/>
    <property type="match status" value="1"/>
</dbReference>